<dbReference type="EMBL" id="JARJCM010000001">
    <property type="protein sequence ID" value="KAJ7047930.1"/>
    <property type="molecule type" value="Genomic_DNA"/>
</dbReference>
<dbReference type="AlphaFoldDB" id="A0AAD6XH64"/>
<name>A0AAD6XH64_9AGAR</name>
<keyword evidence="2" id="KW-1185">Reference proteome</keyword>
<reference evidence="1" key="1">
    <citation type="submission" date="2023-03" db="EMBL/GenBank/DDBJ databases">
        <title>Massive genome expansion in bonnet fungi (Mycena s.s.) driven by repeated elements and novel gene families across ecological guilds.</title>
        <authorList>
            <consortium name="Lawrence Berkeley National Laboratory"/>
            <person name="Harder C.B."/>
            <person name="Miyauchi S."/>
            <person name="Viragh M."/>
            <person name="Kuo A."/>
            <person name="Thoen E."/>
            <person name="Andreopoulos B."/>
            <person name="Lu D."/>
            <person name="Skrede I."/>
            <person name="Drula E."/>
            <person name="Henrissat B."/>
            <person name="Morin E."/>
            <person name="Kohler A."/>
            <person name="Barry K."/>
            <person name="LaButti K."/>
            <person name="Morin E."/>
            <person name="Salamov A."/>
            <person name="Lipzen A."/>
            <person name="Mereny Z."/>
            <person name="Hegedus B."/>
            <person name="Baldrian P."/>
            <person name="Stursova M."/>
            <person name="Weitz H."/>
            <person name="Taylor A."/>
            <person name="Grigoriev I.V."/>
            <person name="Nagy L.G."/>
            <person name="Martin F."/>
            <person name="Kauserud H."/>
        </authorList>
    </citation>
    <scope>NUCLEOTIDE SEQUENCE</scope>
    <source>
        <strain evidence="1">CBHHK200</strain>
    </source>
</reference>
<gene>
    <name evidence="1" type="ORF">C8F04DRAFT_1060580</name>
</gene>
<proteinExistence type="predicted"/>
<evidence type="ECO:0000313" key="1">
    <source>
        <dbReference type="EMBL" id="KAJ7047930.1"/>
    </source>
</evidence>
<evidence type="ECO:0000313" key="2">
    <source>
        <dbReference type="Proteomes" id="UP001218188"/>
    </source>
</evidence>
<comment type="caution">
    <text evidence="1">The sequence shown here is derived from an EMBL/GenBank/DDBJ whole genome shotgun (WGS) entry which is preliminary data.</text>
</comment>
<sequence length="70" mass="7712">MSMHKLRPHAAAVKTVTYLFLCLPQRVKLICIYPSGILVMLGPHSWLISLHLTKLVATGNCAFTGLSCVF</sequence>
<organism evidence="1 2">
    <name type="scientific">Mycena alexandri</name>
    <dbReference type="NCBI Taxonomy" id="1745969"/>
    <lineage>
        <taxon>Eukaryota</taxon>
        <taxon>Fungi</taxon>
        <taxon>Dikarya</taxon>
        <taxon>Basidiomycota</taxon>
        <taxon>Agaricomycotina</taxon>
        <taxon>Agaricomycetes</taxon>
        <taxon>Agaricomycetidae</taxon>
        <taxon>Agaricales</taxon>
        <taxon>Marasmiineae</taxon>
        <taxon>Mycenaceae</taxon>
        <taxon>Mycena</taxon>
    </lineage>
</organism>
<accession>A0AAD6XH64</accession>
<dbReference type="Proteomes" id="UP001218188">
    <property type="component" value="Unassembled WGS sequence"/>
</dbReference>
<protein>
    <submittedName>
        <fullName evidence="1">Uncharacterized protein</fullName>
    </submittedName>
</protein>